<feature type="transmembrane region" description="Helical" evidence="1">
    <location>
        <begin position="89"/>
        <end position="118"/>
    </location>
</feature>
<keyword evidence="1" id="KW-1133">Transmembrane helix</keyword>
<protein>
    <recommendedName>
        <fullName evidence="4">HPP family protein</fullName>
    </recommendedName>
</protein>
<dbReference type="Proteomes" id="UP000182624">
    <property type="component" value="Unassembled WGS sequence"/>
</dbReference>
<feature type="transmembrane region" description="Helical" evidence="1">
    <location>
        <begin position="242"/>
        <end position="263"/>
    </location>
</feature>
<evidence type="ECO:0008006" key="4">
    <source>
        <dbReference type="Google" id="ProtNLM"/>
    </source>
</evidence>
<keyword evidence="3" id="KW-1185">Reference proteome</keyword>
<gene>
    <name evidence="2" type="ORF">SAMN04487928_10471</name>
</gene>
<sequence length="324" mass="36140">MNISDLKLKELIPSVCTVLLVALMTLSSEMLHEKEIIFPEITALAVGYMMAPKRSWKVNGRRMLMLITSCALAGVGIVRYSGLGVYTEMMIAFSLAQILFMYSGTTFAPFVSAIVLPVMLQTESLIYPAAAFVLTLLVILFHKWFLVNGLREDDEYVPVMLNSKDDWIDAVLRIICVAVIAFAAIKSGFKFIVAPPLLVAFTEFSRPRNKTRNKPVKTIAVITLCSVIGALSRYMLSVKMEMPLTVSAIAATCIMLAVIYFSGMYMPPVGAITMLAMIIPEESIFSYPVQIFVGSCLIVLLSRILFMKRQDRKMYDKEHELEAI</sequence>
<reference evidence="3" key="1">
    <citation type="submission" date="2016-10" db="EMBL/GenBank/DDBJ databases">
        <authorList>
            <person name="Varghese N."/>
            <person name="Submissions S."/>
        </authorList>
    </citation>
    <scope>NUCLEOTIDE SEQUENCE [LARGE SCALE GENOMIC DNA]</scope>
    <source>
        <strain evidence="3">P18</strain>
    </source>
</reference>
<evidence type="ECO:0000313" key="3">
    <source>
        <dbReference type="Proteomes" id="UP000182624"/>
    </source>
</evidence>
<dbReference type="AlphaFoldDB" id="A0A1I5RKU7"/>
<accession>A0A1I5RKU7</accession>
<keyword evidence="1" id="KW-0472">Membrane</keyword>
<dbReference type="EMBL" id="FOXO01000004">
    <property type="protein sequence ID" value="SFP59010.1"/>
    <property type="molecule type" value="Genomic_DNA"/>
</dbReference>
<feature type="transmembrane region" description="Helical" evidence="1">
    <location>
        <begin position="167"/>
        <end position="185"/>
    </location>
</feature>
<evidence type="ECO:0000313" key="2">
    <source>
        <dbReference type="EMBL" id="SFP59010.1"/>
    </source>
</evidence>
<feature type="transmembrane region" description="Helical" evidence="1">
    <location>
        <begin position="63"/>
        <end position="83"/>
    </location>
</feature>
<name>A0A1I5RKU7_9FIRM</name>
<organism evidence="2 3">
    <name type="scientific">Butyrivibrio proteoclasticus</name>
    <dbReference type="NCBI Taxonomy" id="43305"/>
    <lineage>
        <taxon>Bacteria</taxon>
        <taxon>Bacillati</taxon>
        <taxon>Bacillota</taxon>
        <taxon>Clostridia</taxon>
        <taxon>Lachnospirales</taxon>
        <taxon>Lachnospiraceae</taxon>
        <taxon>Butyrivibrio</taxon>
    </lineage>
</organism>
<feature type="transmembrane region" description="Helical" evidence="1">
    <location>
        <begin position="284"/>
        <end position="306"/>
    </location>
</feature>
<evidence type="ECO:0000256" key="1">
    <source>
        <dbReference type="SAM" id="Phobius"/>
    </source>
</evidence>
<feature type="transmembrane region" description="Helical" evidence="1">
    <location>
        <begin position="125"/>
        <end position="147"/>
    </location>
</feature>
<keyword evidence="1" id="KW-0812">Transmembrane</keyword>
<proteinExistence type="predicted"/>